<sequence>MYDAVAEELRTHGHHGDEQAAVTEALSRTGLRPPERFFLRHPHELSCGQRQRQRQRQRVMIAGTLVLEPELPFGDAPVASLDGSVRGETLALRLRDGLGLSTLVVTHRLGPAWNIADQVAVT</sequence>
<evidence type="ECO:0000256" key="1">
    <source>
        <dbReference type="ARBA" id="ARBA00005417"/>
    </source>
</evidence>
<dbReference type="PANTHER" id="PTHR43776:SF7">
    <property type="entry name" value="D,D-DIPEPTIDE TRANSPORT ATP-BINDING PROTEIN DDPF-RELATED"/>
    <property type="match status" value="1"/>
</dbReference>
<keyword evidence="6" id="KW-1185">Reference proteome</keyword>
<dbReference type="EMBL" id="BMTZ01000038">
    <property type="protein sequence ID" value="GGT81034.1"/>
    <property type="molecule type" value="Genomic_DNA"/>
</dbReference>
<dbReference type="InterPro" id="IPR027417">
    <property type="entry name" value="P-loop_NTPase"/>
</dbReference>
<dbReference type="Gene3D" id="3.40.50.300">
    <property type="entry name" value="P-loop containing nucleotide triphosphate hydrolases"/>
    <property type="match status" value="1"/>
</dbReference>
<protein>
    <recommendedName>
        <fullName evidence="7">ABC transporter ATP-binding protein</fullName>
    </recommendedName>
</protein>
<gene>
    <name evidence="5" type="ORF">GCM10010287_64310</name>
</gene>
<keyword evidence="3" id="KW-0547">Nucleotide-binding</keyword>
<evidence type="ECO:0000256" key="2">
    <source>
        <dbReference type="ARBA" id="ARBA00022448"/>
    </source>
</evidence>
<keyword evidence="4" id="KW-0067">ATP-binding</keyword>
<accession>A0ABQ2U8G3</accession>
<evidence type="ECO:0000313" key="6">
    <source>
        <dbReference type="Proteomes" id="UP000629911"/>
    </source>
</evidence>
<comment type="similarity">
    <text evidence="1">Belongs to the ABC transporter superfamily.</text>
</comment>
<dbReference type="SUPFAM" id="SSF52540">
    <property type="entry name" value="P-loop containing nucleoside triphosphate hydrolases"/>
    <property type="match status" value="1"/>
</dbReference>
<comment type="caution">
    <text evidence="5">The sequence shown here is derived from an EMBL/GenBank/DDBJ whole genome shotgun (WGS) entry which is preliminary data.</text>
</comment>
<evidence type="ECO:0000256" key="3">
    <source>
        <dbReference type="ARBA" id="ARBA00022741"/>
    </source>
</evidence>
<keyword evidence="2" id="KW-0813">Transport</keyword>
<evidence type="ECO:0008006" key="7">
    <source>
        <dbReference type="Google" id="ProtNLM"/>
    </source>
</evidence>
<proteinExistence type="inferred from homology"/>
<evidence type="ECO:0000256" key="4">
    <source>
        <dbReference type="ARBA" id="ARBA00022840"/>
    </source>
</evidence>
<dbReference type="Proteomes" id="UP000629911">
    <property type="component" value="Unassembled WGS sequence"/>
</dbReference>
<evidence type="ECO:0000313" key="5">
    <source>
        <dbReference type="EMBL" id="GGT81034.1"/>
    </source>
</evidence>
<organism evidence="5 6">
    <name type="scientific">Streptomyces variabilis</name>
    <dbReference type="NCBI Taxonomy" id="67372"/>
    <lineage>
        <taxon>Bacteria</taxon>
        <taxon>Bacillati</taxon>
        <taxon>Actinomycetota</taxon>
        <taxon>Actinomycetes</taxon>
        <taxon>Kitasatosporales</taxon>
        <taxon>Streptomycetaceae</taxon>
        <taxon>Streptomyces</taxon>
        <taxon>Streptomyces griseoincarnatus group</taxon>
    </lineage>
</organism>
<reference evidence="6" key="1">
    <citation type="journal article" date="2019" name="Int. J. Syst. Evol. Microbiol.">
        <title>The Global Catalogue of Microorganisms (GCM) 10K type strain sequencing project: providing services to taxonomists for standard genome sequencing and annotation.</title>
        <authorList>
            <consortium name="The Broad Institute Genomics Platform"/>
            <consortium name="The Broad Institute Genome Sequencing Center for Infectious Disease"/>
            <person name="Wu L."/>
            <person name="Ma J."/>
        </authorList>
    </citation>
    <scope>NUCLEOTIDE SEQUENCE [LARGE SCALE GENOMIC DNA]</scope>
    <source>
        <strain evidence="6">JCM 4422</strain>
    </source>
</reference>
<dbReference type="InterPro" id="IPR050319">
    <property type="entry name" value="ABC_transp_ATP-bind"/>
</dbReference>
<name>A0ABQ2U8G3_9ACTN</name>
<dbReference type="PANTHER" id="PTHR43776">
    <property type="entry name" value="TRANSPORT ATP-BINDING PROTEIN"/>
    <property type="match status" value="1"/>
</dbReference>